<keyword evidence="1" id="KW-1133">Transmembrane helix</keyword>
<sequence length="98" mass="10975">MPASDDDERLHDIEARLQREDPRFARALGAGRPRSPREYRRRLRVWLLFVLALVVLGGGIALAHGLLIAAGLVLAGLAGEMFSPGRDPRRDGRHRPRF</sequence>
<gene>
    <name evidence="2" type="ORF">GCM10009601_41210</name>
</gene>
<dbReference type="InterPro" id="IPR021401">
    <property type="entry name" value="DUF3040"/>
</dbReference>
<organism evidence="2 3">
    <name type="scientific">Streptomyces thermospinosisporus</name>
    <dbReference type="NCBI Taxonomy" id="161482"/>
    <lineage>
        <taxon>Bacteria</taxon>
        <taxon>Bacillati</taxon>
        <taxon>Actinomycetota</taxon>
        <taxon>Actinomycetes</taxon>
        <taxon>Kitasatosporales</taxon>
        <taxon>Streptomycetaceae</taxon>
        <taxon>Streptomyces</taxon>
    </lineage>
</organism>
<dbReference type="EMBL" id="BAAAIZ010000062">
    <property type="protein sequence ID" value="GAA1428287.1"/>
    <property type="molecule type" value="Genomic_DNA"/>
</dbReference>
<accession>A0ABN1Z2A0</accession>
<keyword evidence="3" id="KW-1185">Reference proteome</keyword>
<evidence type="ECO:0000313" key="3">
    <source>
        <dbReference type="Proteomes" id="UP001500973"/>
    </source>
</evidence>
<name>A0ABN1Z2A0_9ACTN</name>
<evidence type="ECO:0000313" key="2">
    <source>
        <dbReference type="EMBL" id="GAA1428287.1"/>
    </source>
</evidence>
<dbReference type="Proteomes" id="UP001500973">
    <property type="component" value="Unassembled WGS sequence"/>
</dbReference>
<keyword evidence="1" id="KW-0472">Membrane</keyword>
<proteinExistence type="predicted"/>
<evidence type="ECO:0000256" key="1">
    <source>
        <dbReference type="SAM" id="Phobius"/>
    </source>
</evidence>
<feature type="transmembrane region" description="Helical" evidence="1">
    <location>
        <begin position="45"/>
        <end position="78"/>
    </location>
</feature>
<keyword evidence="1" id="KW-0812">Transmembrane</keyword>
<evidence type="ECO:0008006" key="4">
    <source>
        <dbReference type="Google" id="ProtNLM"/>
    </source>
</evidence>
<reference evidence="2 3" key="1">
    <citation type="journal article" date="2019" name="Int. J. Syst. Evol. Microbiol.">
        <title>The Global Catalogue of Microorganisms (GCM) 10K type strain sequencing project: providing services to taxonomists for standard genome sequencing and annotation.</title>
        <authorList>
            <consortium name="The Broad Institute Genomics Platform"/>
            <consortium name="The Broad Institute Genome Sequencing Center for Infectious Disease"/>
            <person name="Wu L."/>
            <person name="Ma J."/>
        </authorList>
    </citation>
    <scope>NUCLEOTIDE SEQUENCE [LARGE SCALE GENOMIC DNA]</scope>
    <source>
        <strain evidence="2 3">JCM 11756</strain>
    </source>
</reference>
<comment type="caution">
    <text evidence="2">The sequence shown here is derived from an EMBL/GenBank/DDBJ whole genome shotgun (WGS) entry which is preliminary data.</text>
</comment>
<dbReference type="Pfam" id="PF11239">
    <property type="entry name" value="DUF3040"/>
    <property type="match status" value="1"/>
</dbReference>
<protein>
    <recommendedName>
        <fullName evidence="4">DUF3040 domain-containing protein</fullName>
    </recommendedName>
</protein>
<dbReference type="RefSeq" id="WP_344014574.1">
    <property type="nucleotide sequence ID" value="NZ_BAAAIZ010000062.1"/>
</dbReference>